<keyword evidence="9" id="KW-1185">Reference proteome</keyword>
<keyword evidence="5" id="KW-0067">ATP-binding</keyword>
<evidence type="ECO:0000256" key="2">
    <source>
        <dbReference type="ARBA" id="ARBA00022679"/>
    </source>
</evidence>
<reference evidence="8 9" key="1">
    <citation type="submission" date="2017-03" db="EMBL/GenBank/DDBJ databases">
        <authorList>
            <person name="Afonso C.L."/>
            <person name="Miller P.J."/>
            <person name="Scott M.A."/>
            <person name="Spackman E."/>
            <person name="Goraichik I."/>
            <person name="Dimitrov K.M."/>
            <person name="Suarez D.L."/>
            <person name="Swayne D.E."/>
        </authorList>
    </citation>
    <scope>NUCLEOTIDE SEQUENCE [LARGE SCALE GENOMIC DNA]</scope>
    <source>
        <strain evidence="8 9">CECT 7066</strain>
    </source>
</reference>
<dbReference type="GO" id="GO:0005829">
    <property type="term" value="C:cytosol"/>
    <property type="evidence" value="ECO:0007669"/>
    <property type="project" value="TreeGrafter"/>
</dbReference>
<evidence type="ECO:0000256" key="5">
    <source>
        <dbReference type="ARBA" id="ARBA00022840"/>
    </source>
</evidence>
<dbReference type="InterPro" id="IPR017583">
    <property type="entry name" value="Tagatose/fructose_Pkinase"/>
</dbReference>
<proteinExistence type="inferred from homology"/>
<gene>
    <name evidence="8" type="primary">pfkB</name>
    <name evidence="8" type="ORF">PAM7066_01694</name>
</gene>
<name>A0A1Y5SFV6_9RHOB</name>
<dbReference type="NCBIfam" id="TIGR03168">
    <property type="entry name" value="1-PFK"/>
    <property type="match status" value="1"/>
</dbReference>
<dbReference type="GO" id="GO:0003872">
    <property type="term" value="F:6-phosphofructokinase activity"/>
    <property type="evidence" value="ECO:0007669"/>
    <property type="project" value="TreeGrafter"/>
</dbReference>
<dbReference type="Pfam" id="PF00294">
    <property type="entry name" value="PfkB"/>
    <property type="match status" value="1"/>
</dbReference>
<dbReference type="PANTHER" id="PTHR46566">
    <property type="entry name" value="1-PHOSPHOFRUCTOKINASE-RELATED"/>
    <property type="match status" value="1"/>
</dbReference>
<dbReference type="RefSeq" id="WP_085853700.1">
    <property type="nucleotide sequence ID" value="NZ_FOPF01000004.1"/>
</dbReference>
<evidence type="ECO:0000256" key="3">
    <source>
        <dbReference type="ARBA" id="ARBA00022741"/>
    </source>
</evidence>
<dbReference type="InterPro" id="IPR002173">
    <property type="entry name" value="Carboh/pur_kinase_PfkB_CS"/>
</dbReference>
<dbReference type="InterPro" id="IPR011611">
    <property type="entry name" value="PfkB_dom"/>
</dbReference>
<evidence type="ECO:0000256" key="6">
    <source>
        <dbReference type="PIRNR" id="PIRNR000535"/>
    </source>
</evidence>
<dbReference type="GO" id="GO:0005524">
    <property type="term" value="F:ATP binding"/>
    <property type="evidence" value="ECO:0007669"/>
    <property type="project" value="UniProtKB-KW"/>
</dbReference>
<accession>A0A1Y5SFV6</accession>
<keyword evidence="2 6" id="KW-0808">Transferase</keyword>
<protein>
    <recommendedName>
        <fullName evidence="6">Phosphofructokinase</fullName>
    </recommendedName>
</protein>
<keyword evidence="4 8" id="KW-0418">Kinase</keyword>
<dbReference type="CDD" id="cd01164">
    <property type="entry name" value="FruK_PfkB_like"/>
    <property type="match status" value="1"/>
</dbReference>
<evidence type="ECO:0000256" key="4">
    <source>
        <dbReference type="ARBA" id="ARBA00022777"/>
    </source>
</evidence>
<dbReference type="PIRSF" id="PIRSF000535">
    <property type="entry name" value="1PFK/6PFK/LacC"/>
    <property type="match status" value="1"/>
</dbReference>
<sequence length="328" mass="34117">MSIDQLPAILTVTMNPALDLATAAERVVPGPKLRCDAPRIDPGGGGINVSRLVQRLGGETAAIVALGGGMGERLREAMTREGISVRVIPVEGETRVSLGVTDRSTGEQFRFILPGPELTSEDGDRAIQALSEESARGDFVVLSGSLPPALAARFPRALARASGPMGIRFVVDTSGAALNDLVRSPDPDPDTRPEVLRIDHLEAEEAGGRPMPALADTARFAADAVARGAARYVIVGRDAEGNLLASADGIWFVRPPKVGVVSATGAGDSFLAAMTWALSIGTPPEEALRWGTAAAAATVTTPATDLCQPDMIEALRADCTLERIDPAG</sequence>
<dbReference type="STRING" id="315423.SAMN04488020_10471"/>
<dbReference type="Proteomes" id="UP000193870">
    <property type="component" value="Unassembled WGS sequence"/>
</dbReference>
<dbReference type="SUPFAM" id="SSF53613">
    <property type="entry name" value="Ribokinase-like"/>
    <property type="match status" value="1"/>
</dbReference>
<dbReference type="PANTHER" id="PTHR46566:SF2">
    <property type="entry name" value="ATP-DEPENDENT 6-PHOSPHOFRUCTOKINASE ISOZYME 2"/>
    <property type="match status" value="1"/>
</dbReference>
<dbReference type="EMBL" id="FWFV01000004">
    <property type="protein sequence ID" value="SLN39849.1"/>
    <property type="molecule type" value="Genomic_DNA"/>
</dbReference>
<feature type="domain" description="Carbohydrate kinase PfkB" evidence="7">
    <location>
        <begin position="21"/>
        <end position="310"/>
    </location>
</feature>
<comment type="similarity">
    <text evidence="1 6">Belongs to the carbohydrate kinase PfkB family.</text>
</comment>
<evidence type="ECO:0000256" key="1">
    <source>
        <dbReference type="ARBA" id="ARBA00010688"/>
    </source>
</evidence>
<evidence type="ECO:0000313" key="8">
    <source>
        <dbReference type="EMBL" id="SLN39849.1"/>
    </source>
</evidence>
<dbReference type="Gene3D" id="3.40.1190.20">
    <property type="match status" value="1"/>
</dbReference>
<dbReference type="PROSITE" id="PS00583">
    <property type="entry name" value="PFKB_KINASES_1"/>
    <property type="match status" value="1"/>
</dbReference>
<dbReference type="AlphaFoldDB" id="A0A1Y5SFV6"/>
<evidence type="ECO:0000259" key="7">
    <source>
        <dbReference type="Pfam" id="PF00294"/>
    </source>
</evidence>
<organism evidence="8 9">
    <name type="scientific">Palleronia marisminoris</name>
    <dbReference type="NCBI Taxonomy" id="315423"/>
    <lineage>
        <taxon>Bacteria</taxon>
        <taxon>Pseudomonadati</taxon>
        <taxon>Pseudomonadota</taxon>
        <taxon>Alphaproteobacteria</taxon>
        <taxon>Rhodobacterales</taxon>
        <taxon>Roseobacteraceae</taxon>
        <taxon>Palleronia</taxon>
    </lineage>
</organism>
<evidence type="ECO:0000313" key="9">
    <source>
        <dbReference type="Proteomes" id="UP000193870"/>
    </source>
</evidence>
<dbReference type="InterPro" id="IPR029056">
    <property type="entry name" value="Ribokinase-like"/>
</dbReference>
<keyword evidence="3" id="KW-0547">Nucleotide-binding</keyword>